<feature type="transmembrane region" description="Helical" evidence="2">
    <location>
        <begin position="175"/>
        <end position="195"/>
    </location>
</feature>
<accession>A0ABY7U600</accession>
<feature type="transmembrane region" description="Helical" evidence="2">
    <location>
        <begin position="143"/>
        <end position="163"/>
    </location>
</feature>
<protein>
    <submittedName>
        <fullName evidence="5">Acyltransferase family protein</fullName>
    </submittedName>
</protein>
<feature type="transmembrane region" description="Helical" evidence="2">
    <location>
        <begin position="93"/>
        <end position="111"/>
    </location>
</feature>
<sequence>MTTTTQKPNSPGPPSAAAGSGTGTGAGAGRIVALDVARGIAVAAMIVAHLYPPPGLAGELFSGFPAALFAALSGVSLHLMMGRGKPDGSRRRCIAVIVRGLILIALGTVMAPHTGTIVVVLTVTGLGYVVGGLARIARWRLPALAGLFVALVAVAAAVHLWAVNSPIPGILREPYPLPLWLAYLVAGVIAGRLLVGRTRTALLGVAGTGAALAAGGIAARDILGAATSTQPVHALVDATAHSGGLIDTVATTGGAIAVIAMCMTAVRGAAEAFAFPFAATGAMSLTVYTAHALSFGAVVGVSNQIYFPGLAAITLLAAVTFCTVWRSFFRRGPLEAALAWAASRTARAFAPTHSS</sequence>
<feature type="domain" description="Heparan-alpha-glucosaminide N-acetyltransferase catalytic" evidence="4">
    <location>
        <begin position="30"/>
        <end position="199"/>
    </location>
</feature>
<evidence type="ECO:0000256" key="2">
    <source>
        <dbReference type="SAM" id="Phobius"/>
    </source>
</evidence>
<feature type="transmembrane region" description="Helical" evidence="2">
    <location>
        <begin position="305"/>
        <end position="325"/>
    </location>
</feature>
<dbReference type="InterPro" id="IPR007349">
    <property type="entry name" value="DUF418"/>
</dbReference>
<keyword evidence="6" id="KW-1185">Reference proteome</keyword>
<dbReference type="Pfam" id="PF07786">
    <property type="entry name" value="HGSNAT_cat"/>
    <property type="match status" value="1"/>
</dbReference>
<dbReference type="Proteomes" id="UP001220064">
    <property type="component" value="Chromosome"/>
</dbReference>
<evidence type="ECO:0000259" key="3">
    <source>
        <dbReference type="Pfam" id="PF04235"/>
    </source>
</evidence>
<dbReference type="InterPro" id="IPR012429">
    <property type="entry name" value="HGSNAT_cat"/>
</dbReference>
<keyword evidence="2" id="KW-0472">Membrane</keyword>
<evidence type="ECO:0000313" key="6">
    <source>
        <dbReference type="Proteomes" id="UP001220064"/>
    </source>
</evidence>
<feature type="transmembrane region" description="Helical" evidence="2">
    <location>
        <begin position="273"/>
        <end position="293"/>
    </location>
</feature>
<evidence type="ECO:0000259" key="4">
    <source>
        <dbReference type="Pfam" id="PF07786"/>
    </source>
</evidence>
<feature type="region of interest" description="Disordered" evidence="1">
    <location>
        <begin position="1"/>
        <end position="22"/>
    </location>
</feature>
<dbReference type="Pfam" id="PF04235">
    <property type="entry name" value="DUF418"/>
    <property type="match status" value="1"/>
</dbReference>
<proteinExistence type="predicted"/>
<feature type="transmembrane region" description="Helical" evidence="2">
    <location>
        <begin position="117"/>
        <end position="136"/>
    </location>
</feature>
<organism evidence="5 6">
    <name type="scientific">Corynebacterium massiliense DSM 45435</name>
    <dbReference type="NCBI Taxonomy" id="1121364"/>
    <lineage>
        <taxon>Bacteria</taxon>
        <taxon>Bacillati</taxon>
        <taxon>Actinomycetota</taxon>
        <taxon>Actinomycetes</taxon>
        <taxon>Mycobacteriales</taxon>
        <taxon>Corynebacteriaceae</taxon>
        <taxon>Corynebacterium</taxon>
    </lineage>
</organism>
<keyword evidence="5" id="KW-0012">Acyltransferase</keyword>
<name>A0ABY7U600_9CORY</name>
<feature type="transmembrane region" description="Helical" evidence="2">
    <location>
        <begin position="63"/>
        <end position="81"/>
    </location>
</feature>
<dbReference type="EMBL" id="CP063189">
    <property type="protein sequence ID" value="WCZ32110.1"/>
    <property type="molecule type" value="Genomic_DNA"/>
</dbReference>
<dbReference type="GO" id="GO:0016746">
    <property type="term" value="F:acyltransferase activity"/>
    <property type="evidence" value="ECO:0007669"/>
    <property type="project" value="UniProtKB-KW"/>
</dbReference>
<feature type="transmembrane region" description="Helical" evidence="2">
    <location>
        <begin position="202"/>
        <end position="223"/>
    </location>
</feature>
<feature type="transmembrane region" description="Helical" evidence="2">
    <location>
        <begin position="243"/>
        <end position="266"/>
    </location>
</feature>
<gene>
    <name evidence="5" type="ORF">CMASS_03280</name>
</gene>
<keyword evidence="2" id="KW-0812">Transmembrane</keyword>
<evidence type="ECO:0000256" key="1">
    <source>
        <dbReference type="SAM" id="MobiDB-lite"/>
    </source>
</evidence>
<evidence type="ECO:0000313" key="5">
    <source>
        <dbReference type="EMBL" id="WCZ32110.1"/>
    </source>
</evidence>
<keyword evidence="5" id="KW-0808">Transferase</keyword>
<keyword evidence="2" id="KW-1133">Transmembrane helix</keyword>
<reference evidence="5 6" key="1">
    <citation type="submission" date="2020-10" db="EMBL/GenBank/DDBJ databases">
        <title>Complete genome sequence of Corynebacterium massiliense DSM 45435, type strain of Corynebacterium massiliense.</title>
        <authorList>
            <person name="Busche T."/>
            <person name="Kalinowski J."/>
            <person name="Ruckert C."/>
        </authorList>
    </citation>
    <scope>NUCLEOTIDE SEQUENCE [LARGE SCALE GENOMIC DNA]</scope>
    <source>
        <strain evidence="5 6">DSM 45435</strain>
    </source>
</reference>
<feature type="domain" description="DUF418" evidence="3">
    <location>
        <begin position="238"/>
        <end position="341"/>
    </location>
</feature>
<feature type="transmembrane region" description="Helical" evidence="2">
    <location>
        <begin position="31"/>
        <end position="51"/>
    </location>
</feature>
<dbReference type="RefSeq" id="WP_169460800.1">
    <property type="nucleotide sequence ID" value="NZ_ATVG01000004.1"/>
</dbReference>